<dbReference type="AlphaFoldDB" id="A0A6G1JU28"/>
<protein>
    <submittedName>
        <fullName evidence="2">Uncharacterized protein</fullName>
    </submittedName>
</protein>
<name>A0A6G1JU28_9PLEO</name>
<feature type="region of interest" description="Disordered" evidence="1">
    <location>
        <begin position="1"/>
        <end position="24"/>
    </location>
</feature>
<dbReference type="Proteomes" id="UP000799428">
    <property type="component" value="Unassembled WGS sequence"/>
</dbReference>
<dbReference type="EMBL" id="MU005785">
    <property type="protein sequence ID" value="KAF2703755.1"/>
    <property type="molecule type" value="Genomic_DNA"/>
</dbReference>
<keyword evidence="3" id="KW-1185">Reference proteome</keyword>
<dbReference type="OrthoDB" id="3798923at2759"/>
<evidence type="ECO:0000313" key="2">
    <source>
        <dbReference type="EMBL" id="KAF2703755.1"/>
    </source>
</evidence>
<evidence type="ECO:0000256" key="1">
    <source>
        <dbReference type="SAM" id="MobiDB-lite"/>
    </source>
</evidence>
<proteinExistence type="predicted"/>
<accession>A0A6G1JU28</accession>
<organism evidence="2 3">
    <name type="scientific">Pleomassaria siparia CBS 279.74</name>
    <dbReference type="NCBI Taxonomy" id="1314801"/>
    <lineage>
        <taxon>Eukaryota</taxon>
        <taxon>Fungi</taxon>
        <taxon>Dikarya</taxon>
        <taxon>Ascomycota</taxon>
        <taxon>Pezizomycotina</taxon>
        <taxon>Dothideomycetes</taxon>
        <taxon>Pleosporomycetidae</taxon>
        <taxon>Pleosporales</taxon>
        <taxon>Pleomassariaceae</taxon>
        <taxon>Pleomassaria</taxon>
    </lineage>
</organism>
<gene>
    <name evidence="2" type="ORF">K504DRAFT_170967</name>
</gene>
<evidence type="ECO:0000313" key="3">
    <source>
        <dbReference type="Proteomes" id="UP000799428"/>
    </source>
</evidence>
<feature type="compositionally biased region" description="Polar residues" evidence="1">
    <location>
        <begin position="1"/>
        <end position="20"/>
    </location>
</feature>
<reference evidence="2" key="1">
    <citation type="journal article" date="2020" name="Stud. Mycol.">
        <title>101 Dothideomycetes genomes: a test case for predicting lifestyles and emergence of pathogens.</title>
        <authorList>
            <person name="Haridas S."/>
            <person name="Albert R."/>
            <person name="Binder M."/>
            <person name="Bloem J."/>
            <person name="Labutti K."/>
            <person name="Salamov A."/>
            <person name="Andreopoulos B."/>
            <person name="Baker S."/>
            <person name="Barry K."/>
            <person name="Bills G."/>
            <person name="Bluhm B."/>
            <person name="Cannon C."/>
            <person name="Castanera R."/>
            <person name="Culley D."/>
            <person name="Daum C."/>
            <person name="Ezra D."/>
            <person name="Gonzalez J."/>
            <person name="Henrissat B."/>
            <person name="Kuo A."/>
            <person name="Liang C."/>
            <person name="Lipzen A."/>
            <person name="Lutzoni F."/>
            <person name="Magnuson J."/>
            <person name="Mondo S."/>
            <person name="Nolan M."/>
            <person name="Ohm R."/>
            <person name="Pangilinan J."/>
            <person name="Park H.-J."/>
            <person name="Ramirez L."/>
            <person name="Alfaro M."/>
            <person name="Sun H."/>
            <person name="Tritt A."/>
            <person name="Yoshinaga Y."/>
            <person name="Zwiers L.-H."/>
            <person name="Turgeon B."/>
            <person name="Goodwin S."/>
            <person name="Spatafora J."/>
            <person name="Crous P."/>
            <person name="Grigoriev I."/>
        </authorList>
    </citation>
    <scope>NUCLEOTIDE SEQUENCE</scope>
    <source>
        <strain evidence="2">CBS 279.74</strain>
    </source>
</reference>
<sequence>MANLSTLRSCNQEGAQSMRSPWSPGEHEAYLDHVHSPSIPITALYLPPSILSSVQHDANALGTLTSPTFTPSYLGGFFGEPESSQREEPMDGKNFVWYCCGCGDGPYGTWQNVCQTNACQKTKCPRCPVQETK</sequence>